<comment type="pathway">
    <text evidence="1">Cell wall biogenesis; peptidoglycan biosynthesis.</text>
</comment>
<feature type="domain" description="Peptidoglycan binding-like" evidence="8">
    <location>
        <begin position="189"/>
        <end position="238"/>
    </location>
</feature>
<evidence type="ECO:0000313" key="11">
    <source>
        <dbReference type="EMBL" id="MDG0815961.1"/>
    </source>
</evidence>
<dbReference type="InterPro" id="IPR038063">
    <property type="entry name" value="Transpep_catalytic_dom"/>
</dbReference>
<dbReference type="Gene3D" id="2.40.440.10">
    <property type="entry name" value="L,D-transpeptidase catalytic domain-like"/>
    <property type="match status" value="1"/>
</dbReference>
<evidence type="ECO:0000256" key="7">
    <source>
        <dbReference type="SAM" id="SignalP"/>
    </source>
</evidence>
<keyword evidence="7" id="KW-0732">Signal</keyword>
<evidence type="ECO:0000259" key="10">
    <source>
        <dbReference type="Pfam" id="PF20142"/>
    </source>
</evidence>
<evidence type="ECO:0000256" key="6">
    <source>
        <dbReference type="ARBA" id="ARBA00023316"/>
    </source>
</evidence>
<sequence>MLKKSVLMALVITGSVAGLSTPAYAQTLTAPVAGTAISQDYKSALQALDLNSVREALLNIWSHGLNPNAYWSADLEQAASAGALSQSSDVILGIYLKALKDVANGSVDPQGLATDIKIKRKDFFTPEQIRSLVVANGGNASLILEQVAPQSSAYVSLREALRRLYPLFLKGGWERISPVNKELSLGVRHPVIVKLKERLRIHGYTISNLDDTFDQEMLQAINDVQTNLRMKPDGKISPGGRTWGFFWVYNGERLRQIQADMEKLRWLPQRLEDRHIFVNTAFSHFVLTDKTQGQNKVMSFKTINGTAQRKTPTMRDKVTYLVLNPTWTVPPTVFINDKVELIKNLDNEGIRKYFSDNNFEVYTSDFSKTIDPTTINWKGINPANVDFYIRQRPNYMNALGVVKFMMTNPYAIYLHDTNQRDLFSEAQRLRSSGCVRLEKPLDLAEYLLAGTDWSRPQIENFVVKPGQVMLQETRVNLKNPIYVYLMPVTSQLNSDGVIRFVEDAYGHNQLILNQIRGIGR</sequence>
<dbReference type="PANTHER" id="PTHR41533:SF1">
    <property type="entry name" value="L,D-TRANSPEPTIDASE YCBB-RELATED"/>
    <property type="match status" value="1"/>
</dbReference>
<reference evidence="11" key="1">
    <citation type="submission" date="2022-08" db="EMBL/GenBank/DDBJ databases">
        <title>Novel Bdellovibrio Species Isolated from Svalbard: Designation Bdellovibrio svalbardensis.</title>
        <authorList>
            <person name="Mitchell R.J."/>
            <person name="Choi S.Y."/>
        </authorList>
    </citation>
    <scope>NUCLEOTIDE SEQUENCE</scope>
    <source>
        <strain evidence="11">PAP01</strain>
    </source>
</reference>
<evidence type="ECO:0000256" key="3">
    <source>
        <dbReference type="ARBA" id="ARBA00022679"/>
    </source>
</evidence>
<comment type="similarity">
    <text evidence="2">Belongs to the YkuD family.</text>
</comment>
<name>A0ABT6DGL0_9BACT</name>
<evidence type="ECO:0000256" key="4">
    <source>
        <dbReference type="ARBA" id="ARBA00022960"/>
    </source>
</evidence>
<feature type="domain" description="L,D-transpeptidase scaffold" evidence="10">
    <location>
        <begin position="51"/>
        <end position="161"/>
    </location>
</feature>
<keyword evidence="4" id="KW-0133">Cell shape</keyword>
<dbReference type="SUPFAM" id="SSF47090">
    <property type="entry name" value="PGBD-like"/>
    <property type="match status" value="1"/>
</dbReference>
<protein>
    <submittedName>
        <fullName evidence="11">L,D-transpeptidase family protein</fullName>
    </submittedName>
</protein>
<evidence type="ECO:0000256" key="5">
    <source>
        <dbReference type="ARBA" id="ARBA00022984"/>
    </source>
</evidence>
<keyword evidence="5" id="KW-0573">Peptidoglycan synthesis</keyword>
<organism evidence="11 12">
    <name type="scientific">Bdellovibrio svalbardensis</name>
    <dbReference type="NCBI Taxonomy" id="2972972"/>
    <lineage>
        <taxon>Bacteria</taxon>
        <taxon>Pseudomonadati</taxon>
        <taxon>Bdellovibrionota</taxon>
        <taxon>Bdellovibrionia</taxon>
        <taxon>Bdellovibrionales</taxon>
        <taxon>Pseudobdellovibrionaceae</taxon>
        <taxon>Bdellovibrio</taxon>
    </lineage>
</organism>
<keyword evidence="6" id="KW-0961">Cell wall biogenesis/degradation</keyword>
<proteinExistence type="inferred from homology"/>
<dbReference type="Pfam" id="PF03734">
    <property type="entry name" value="YkuD"/>
    <property type="match status" value="1"/>
</dbReference>
<feature type="domain" description="L,D-TPase catalytic" evidence="9">
    <location>
        <begin position="274"/>
        <end position="451"/>
    </location>
</feature>
<gene>
    <name evidence="11" type="ORF">NWE73_06285</name>
</gene>
<dbReference type="EMBL" id="JANRMI010000002">
    <property type="protein sequence ID" value="MDG0815961.1"/>
    <property type="molecule type" value="Genomic_DNA"/>
</dbReference>
<dbReference type="Gene3D" id="1.10.101.10">
    <property type="entry name" value="PGBD-like superfamily/PGBD"/>
    <property type="match status" value="1"/>
</dbReference>
<dbReference type="InterPro" id="IPR052905">
    <property type="entry name" value="LD-transpeptidase_YkuD-like"/>
</dbReference>
<evidence type="ECO:0000259" key="9">
    <source>
        <dbReference type="Pfam" id="PF03734"/>
    </source>
</evidence>
<dbReference type="InterPro" id="IPR005490">
    <property type="entry name" value="LD_TPept_cat_dom"/>
</dbReference>
<dbReference type="Pfam" id="PF20142">
    <property type="entry name" value="Scaffold"/>
    <property type="match status" value="1"/>
</dbReference>
<feature type="signal peptide" evidence="7">
    <location>
        <begin position="1"/>
        <end position="25"/>
    </location>
</feature>
<dbReference type="InterPro" id="IPR036365">
    <property type="entry name" value="PGBD-like_sf"/>
</dbReference>
<evidence type="ECO:0000313" key="12">
    <source>
        <dbReference type="Proteomes" id="UP001152321"/>
    </source>
</evidence>
<accession>A0ABT6DGL0</accession>
<dbReference type="InterPro" id="IPR002477">
    <property type="entry name" value="Peptidoglycan-bd-like"/>
</dbReference>
<evidence type="ECO:0000256" key="2">
    <source>
        <dbReference type="ARBA" id="ARBA00005992"/>
    </source>
</evidence>
<dbReference type="InterPro" id="IPR045380">
    <property type="entry name" value="LD_TPept_scaffold_dom"/>
</dbReference>
<feature type="chain" id="PRO_5046392169" evidence="7">
    <location>
        <begin position="26"/>
        <end position="520"/>
    </location>
</feature>
<keyword evidence="3" id="KW-0808">Transferase</keyword>
<comment type="caution">
    <text evidence="11">The sequence shown here is derived from an EMBL/GenBank/DDBJ whole genome shotgun (WGS) entry which is preliminary data.</text>
</comment>
<evidence type="ECO:0000259" key="8">
    <source>
        <dbReference type="Pfam" id="PF01471"/>
    </source>
</evidence>
<dbReference type="PANTHER" id="PTHR41533">
    <property type="entry name" value="L,D-TRANSPEPTIDASE HI_1667-RELATED"/>
    <property type="match status" value="1"/>
</dbReference>
<dbReference type="CDD" id="cd16913">
    <property type="entry name" value="YkuD_like"/>
    <property type="match status" value="1"/>
</dbReference>
<evidence type="ECO:0000256" key="1">
    <source>
        <dbReference type="ARBA" id="ARBA00004752"/>
    </source>
</evidence>
<dbReference type="Pfam" id="PF01471">
    <property type="entry name" value="PG_binding_1"/>
    <property type="match status" value="1"/>
</dbReference>
<dbReference type="Proteomes" id="UP001152321">
    <property type="component" value="Unassembled WGS sequence"/>
</dbReference>
<keyword evidence="12" id="KW-1185">Reference proteome</keyword>
<dbReference type="SUPFAM" id="SSF141523">
    <property type="entry name" value="L,D-transpeptidase catalytic domain-like"/>
    <property type="match status" value="1"/>
</dbReference>
<dbReference type="InterPro" id="IPR036366">
    <property type="entry name" value="PGBDSf"/>
</dbReference>